<dbReference type="EMBL" id="QUSM01000009">
    <property type="protein sequence ID" value="RGD72936.1"/>
    <property type="molecule type" value="Genomic_DNA"/>
</dbReference>
<gene>
    <name evidence="1" type="ORF">DW687_11900</name>
</gene>
<proteinExistence type="predicted"/>
<reference evidence="1 2" key="1">
    <citation type="submission" date="2018-08" db="EMBL/GenBank/DDBJ databases">
        <title>A genome reference for cultivated species of the human gut microbiota.</title>
        <authorList>
            <person name="Zou Y."/>
            <person name="Xue W."/>
            <person name="Luo G."/>
        </authorList>
    </citation>
    <scope>NUCLEOTIDE SEQUENCE [LARGE SCALE GENOMIC DNA]</scope>
    <source>
        <strain evidence="1 2">AM25-6</strain>
    </source>
</reference>
<dbReference type="Proteomes" id="UP000261212">
    <property type="component" value="Unassembled WGS sequence"/>
</dbReference>
<comment type="caution">
    <text evidence="1">The sequence shown here is derived from an EMBL/GenBank/DDBJ whole genome shotgun (WGS) entry which is preliminary data.</text>
</comment>
<sequence length="74" mass="8967">MGVKGVWIIDRLQEVETCQDCRHFVQHYVKDYCGYEGYVECFAGHCLYPRMKDRKQRTKACKYFERGSYDDERQ</sequence>
<accession>A0A3E3DV23</accession>
<evidence type="ECO:0000313" key="2">
    <source>
        <dbReference type="Proteomes" id="UP000261212"/>
    </source>
</evidence>
<protein>
    <submittedName>
        <fullName evidence="1">Uncharacterized protein</fullName>
    </submittedName>
</protein>
<organism evidence="1 2">
    <name type="scientific">Anaerofustis stercorihominis</name>
    <dbReference type="NCBI Taxonomy" id="214853"/>
    <lineage>
        <taxon>Bacteria</taxon>
        <taxon>Bacillati</taxon>
        <taxon>Bacillota</taxon>
        <taxon>Clostridia</taxon>
        <taxon>Eubacteriales</taxon>
        <taxon>Eubacteriaceae</taxon>
        <taxon>Anaerofustis</taxon>
    </lineage>
</organism>
<dbReference type="RefSeq" id="WP_117532872.1">
    <property type="nucleotide sequence ID" value="NZ_QUSM01000009.1"/>
</dbReference>
<evidence type="ECO:0000313" key="1">
    <source>
        <dbReference type="EMBL" id="RGD72936.1"/>
    </source>
</evidence>
<dbReference type="AlphaFoldDB" id="A0A3E3DV23"/>
<name>A0A3E3DV23_9FIRM</name>